<keyword evidence="9" id="KW-0968">Cytoplasmic vesicle</keyword>
<dbReference type="InterPro" id="IPR026740">
    <property type="entry name" value="AP3_beta"/>
</dbReference>
<evidence type="ECO:0000256" key="1">
    <source>
        <dbReference type="ARBA" id="ARBA00004145"/>
    </source>
</evidence>
<dbReference type="GO" id="GO:0005794">
    <property type="term" value="C:Golgi apparatus"/>
    <property type="evidence" value="ECO:0007669"/>
    <property type="project" value="UniProtKB-SubCell"/>
</dbReference>
<evidence type="ECO:0000256" key="11">
    <source>
        <dbReference type="PIRNR" id="PIRNR037096"/>
    </source>
</evidence>
<comment type="function">
    <text evidence="10">Subunit of non-clathrin- and clathrin-associated adaptor protein complex 3 (AP-3) that plays a role in protein sorting in the late-Golgi/trans-Golgi network (TGN) and/or endosomes. The AP complexes mediate both the recruitment of clathrin to membranes and the recognition of sorting signals within the cytosolic tails of transmembrane cargo molecules. AP-3 appears to be involved in the sorting of a subset of transmembrane proteins targeted to lysosomes and lysosome-related organelles. In concert with the BLOC-1 complex, AP-3 is required to target cargos into vesicles assembled at cell bodies for delivery into neurites and nerve terminals.</text>
</comment>
<feature type="compositionally biased region" description="Basic and acidic residues" evidence="12">
    <location>
        <begin position="585"/>
        <end position="598"/>
    </location>
</feature>
<dbReference type="InterPro" id="IPR026739">
    <property type="entry name" value="AP_beta"/>
</dbReference>
<evidence type="ECO:0000256" key="2">
    <source>
        <dbReference type="ARBA" id="ARBA00004555"/>
    </source>
</evidence>
<dbReference type="InterPro" id="IPR011989">
    <property type="entry name" value="ARM-like"/>
</dbReference>
<keyword evidence="4 11" id="KW-0813">Transport</keyword>
<proteinExistence type="inferred from homology"/>
<dbReference type="SUPFAM" id="SSF49348">
    <property type="entry name" value="Clathrin adaptor appendage domain"/>
    <property type="match status" value="1"/>
</dbReference>
<evidence type="ECO:0000256" key="7">
    <source>
        <dbReference type="ARBA" id="ARBA00023034"/>
    </source>
</evidence>
<dbReference type="InterPro" id="IPR016024">
    <property type="entry name" value="ARM-type_fold"/>
</dbReference>
<dbReference type="GO" id="GO:0016192">
    <property type="term" value="P:vesicle-mediated transport"/>
    <property type="evidence" value="ECO:0007669"/>
    <property type="project" value="InterPro"/>
</dbReference>
<dbReference type="InterPro" id="IPR056314">
    <property type="entry name" value="AP3B1/2_C"/>
</dbReference>
<evidence type="ECO:0000256" key="3">
    <source>
        <dbReference type="ARBA" id="ARBA00006613"/>
    </source>
</evidence>
<keyword evidence="7" id="KW-0333">Golgi apparatus</keyword>
<dbReference type="InterPro" id="IPR013041">
    <property type="entry name" value="Clathrin_app_Ig-like_sf"/>
</dbReference>
<evidence type="ECO:0000256" key="9">
    <source>
        <dbReference type="ARBA" id="ARBA00023329"/>
    </source>
</evidence>
<sequence>FPKEQLIKILSFLFYIFRHDDLKEMLDSNKDSLKLEAMKRIVAMIARGKNASDLFPAVVKNVACKNIEDPNQLIRASALRVLSSIRVTIIVPIMMLAIKEAASDMSPYVRKTAAHAIPKLHSLDPEQKDQLIEVIEKLLADKTTLVAGSVVMAFEEVCPDRIDLIHKNYRKLCNLLIDVEEWGQVVIINMLTRYARTQFLNPNVNESLLEESSDKAFYASDDEEDEDEKAEVTTLEKRKPYVMDPDHRLLLRNTKPLLQSRNAAVVMAVAQLYFHLAPKAEVGIIAKALGMFEPYLKSFYIRSTDPTQIKILKLEVLTNLANEANISTILREFQTYIKSMDKDFVAASIQAIGRCATNIGEVRDTCLNGLVQLLSNRDELVVAESVVVIKKLLQMQPEQHSDIIKHMAKLIDNIQVPMARASILWLIGEYCEHVPKIAPDVLRKMAKSFTNEEDIVKLQIINLAAKLYLTNSKQTKLLTQYVLNLAKYDQNYDIRDRARFIRQLIVPTDKSGALNKYAKKLFLALKPAPVLESPFKDRDHFQLGSLSHLLNAKAAGYQELPDWPESAPDPSVRNVEIPDWSKCSSRKDRKEKKVEKPFYSDSEGESGPTESADSESDSGSGSASASGSDEGGSGSESEESREETESEEEEEDEEEEKKKRKKLDMTKAKKQADESAERCAIHTIHQISCIINFDTFDMNKITSVFSQTIAPSGLIKMYELLHRITGEGLAVEYCFSRQPFSPDPNMVAVQIQFTNNTNSETKNLHIEDPRLQSGMRIREFAEIDVLAAGESVTVVIGIDFCDSTQAANFQLCTHTRKFFVSVQPPVGELMTPAFLTENDFKKEQGKLMGMNEILEKLTLGEKCVNEHVIVERVTATANLSRVPCGSDKECRFAGKTVSSGCLVLVTVTTKEGGGAQLTVNCEKMVIGTMLVKDILQALSQ</sequence>
<protein>
    <recommendedName>
        <fullName evidence="11">AP-3 complex subunit beta</fullName>
    </recommendedName>
</protein>
<feature type="compositionally biased region" description="Basic and acidic residues" evidence="12">
    <location>
        <begin position="663"/>
        <end position="675"/>
    </location>
</feature>
<dbReference type="AlphaFoldDB" id="A0A673JFT1"/>
<evidence type="ECO:0000256" key="10">
    <source>
        <dbReference type="ARBA" id="ARBA00023570"/>
    </source>
</evidence>
<comment type="subcellular location">
    <subcellularLocation>
        <location evidence="1">Cytoplasmic vesicle</location>
        <location evidence="1">Clathrin-coated vesicle membrane</location>
        <topology evidence="1">Peripheral membrane protein</topology>
        <orientation evidence="1">Cytoplasmic side</orientation>
    </subcellularLocation>
    <subcellularLocation>
        <location evidence="2">Golgi apparatus</location>
    </subcellularLocation>
</comment>
<comment type="similarity">
    <text evidence="3 11">Belongs to the adaptor complexes large subunit family.</text>
</comment>
<dbReference type="InterPro" id="IPR032682">
    <property type="entry name" value="Cnd1_C"/>
</dbReference>
<feature type="compositionally biased region" description="Low complexity" evidence="12">
    <location>
        <begin position="617"/>
        <end position="628"/>
    </location>
</feature>
<accession>A0A673JFT1</accession>
<gene>
    <name evidence="14" type="primary">LOC107738653</name>
</gene>
<organism evidence="14 15">
    <name type="scientific">Sinocyclocheilus rhinocerous</name>
    <dbReference type="NCBI Taxonomy" id="307959"/>
    <lineage>
        <taxon>Eukaryota</taxon>
        <taxon>Metazoa</taxon>
        <taxon>Chordata</taxon>
        <taxon>Craniata</taxon>
        <taxon>Vertebrata</taxon>
        <taxon>Euteleostomi</taxon>
        <taxon>Actinopterygii</taxon>
        <taxon>Neopterygii</taxon>
        <taxon>Teleostei</taxon>
        <taxon>Ostariophysi</taxon>
        <taxon>Cypriniformes</taxon>
        <taxon>Cyprinidae</taxon>
        <taxon>Cyprininae</taxon>
        <taxon>Sinocyclocheilus</taxon>
    </lineage>
</organism>
<evidence type="ECO:0000259" key="13">
    <source>
        <dbReference type="SMART" id="SM01355"/>
    </source>
</evidence>
<evidence type="ECO:0000256" key="6">
    <source>
        <dbReference type="ARBA" id="ARBA00022927"/>
    </source>
</evidence>
<dbReference type="SUPFAM" id="SSF48371">
    <property type="entry name" value="ARM repeat"/>
    <property type="match status" value="1"/>
</dbReference>
<dbReference type="Pfam" id="PF14796">
    <property type="entry name" value="AP3B1_C"/>
    <property type="match status" value="1"/>
</dbReference>
<keyword evidence="15" id="KW-1185">Reference proteome</keyword>
<dbReference type="InterPro" id="IPR029390">
    <property type="entry name" value="AP3B_C"/>
</dbReference>
<dbReference type="Pfam" id="PF24080">
    <property type="entry name" value="AP3B1_C_2"/>
    <property type="match status" value="1"/>
</dbReference>
<dbReference type="GO" id="GO:0006886">
    <property type="term" value="P:intracellular protein transport"/>
    <property type="evidence" value="ECO:0007669"/>
    <property type="project" value="InterPro"/>
</dbReference>
<dbReference type="SMART" id="SM01355">
    <property type="entry name" value="AP3B1_C"/>
    <property type="match status" value="1"/>
</dbReference>
<dbReference type="Proteomes" id="UP000472270">
    <property type="component" value="Unassembled WGS sequence"/>
</dbReference>
<dbReference type="Pfam" id="PF01602">
    <property type="entry name" value="Adaptin_N"/>
    <property type="match status" value="1"/>
</dbReference>
<feature type="domain" description="AP-3 complex subunit beta C-terminal" evidence="13">
    <location>
        <begin position="668"/>
        <end position="805"/>
    </location>
</feature>
<evidence type="ECO:0000256" key="4">
    <source>
        <dbReference type="ARBA" id="ARBA00022448"/>
    </source>
</evidence>
<name>A0A673JFT1_9TELE</name>
<evidence type="ECO:0000313" key="14">
    <source>
        <dbReference type="Ensembl" id="ENSSRHP00000052706.1"/>
    </source>
</evidence>
<reference evidence="14" key="2">
    <citation type="submission" date="2025-09" db="UniProtKB">
        <authorList>
            <consortium name="Ensembl"/>
        </authorList>
    </citation>
    <scope>IDENTIFICATION</scope>
</reference>
<dbReference type="Pfam" id="PF12717">
    <property type="entry name" value="Cnd1"/>
    <property type="match status" value="1"/>
</dbReference>
<feature type="compositionally biased region" description="Acidic residues" evidence="12">
    <location>
        <begin position="636"/>
        <end position="655"/>
    </location>
</feature>
<evidence type="ECO:0000313" key="15">
    <source>
        <dbReference type="Proteomes" id="UP000472270"/>
    </source>
</evidence>
<reference evidence="14" key="1">
    <citation type="submission" date="2025-08" db="UniProtKB">
        <authorList>
            <consortium name="Ensembl"/>
        </authorList>
    </citation>
    <scope>IDENTIFICATION</scope>
</reference>
<dbReference type="GO" id="GO:0030123">
    <property type="term" value="C:AP-3 adaptor complex"/>
    <property type="evidence" value="ECO:0007669"/>
    <property type="project" value="UniProtKB-UniRule"/>
</dbReference>
<dbReference type="PIRSF" id="PIRSF037096">
    <property type="entry name" value="AP3_complex_beta"/>
    <property type="match status" value="1"/>
</dbReference>
<dbReference type="PANTHER" id="PTHR11134">
    <property type="entry name" value="ADAPTOR COMPLEX SUBUNIT BETA FAMILY MEMBER"/>
    <property type="match status" value="1"/>
</dbReference>
<dbReference type="Ensembl" id="ENSSRHT00000054186.1">
    <property type="protein sequence ID" value="ENSSRHP00000052706.1"/>
    <property type="gene ID" value="ENSSRHG00000024632.1"/>
</dbReference>
<dbReference type="GO" id="GO:0030665">
    <property type="term" value="C:clathrin-coated vesicle membrane"/>
    <property type="evidence" value="ECO:0007669"/>
    <property type="project" value="UniProtKB-SubCell"/>
</dbReference>
<dbReference type="InterPro" id="IPR002553">
    <property type="entry name" value="Clathrin/coatomer_adapt-like_N"/>
</dbReference>
<evidence type="ECO:0000256" key="5">
    <source>
        <dbReference type="ARBA" id="ARBA00022553"/>
    </source>
</evidence>
<keyword evidence="5" id="KW-0597">Phosphoprotein</keyword>
<dbReference type="Gene3D" id="1.25.10.10">
    <property type="entry name" value="Leucine-rich Repeat Variant"/>
    <property type="match status" value="2"/>
</dbReference>
<keyword evidence="6 11" id="KW-0653">Protein transport</keyword>
<feature type="region of interest" description="Disordered" evidence="12">
    <location>
        <begin position="582"/>
        <end position="675"/>
    </location>
</feature>
<evidence type="ECO:0000256" key="12">
    <source>
        <dbReference type="SAM" id="MobiDB-lite"/>
    </source>
</evidence>
<keyword evidence="8 11" id="KW-0472">Membrane</keyword>
<evidence type="ECO:0000256" key="8">
    <source>
        <dbReference type="ARBA" id="ARBA00023136"/>
    </source>
</evidence>